<sequence length="343" mass="37176">MPMILNIHTPTHSFALPFRAGENAEALLDRITRKARVAETDQEKQDFKRGKGGAGVRYEFEGGRWTLADDDDLEILVSRYNPSTTAQVTLHVTPPPSAHHSKKAGADAQPNALYQALAPAYHKEVNANGSTPVTAPPPANGASPSQHLSPRDFVAKQARSLRSTVSRRSATTTKHSVNPATGAIIPVPQLQNGQESLGDKHKRQWKDFHAENGVRTVVGKVGNVDGVRMLLKQGYRHVYVSRPFALKNGLIPKTSGMGTYGYAGLVNLGPLPITVGSKTAMHPVMLSEETNFDCVLGRSWMEKMGIKTDPLDQTSVTYMDTGEHIPCDVVVLKDASGEVITVT</sequence>
<protein>
    <submittedName>
        <fullName evidence="1">Uncharacterized protein</fullName>
    </submittedName>
</protein>
<proteinExistence type="predicted"/>
<organism evidence="1 2">
    <name type="scientific">Naganishia friedmannii</name>
    <dbReference type="NCBI Taxonomy" id="89922"/>
    <lineage>
        <taxon>Eukaryota</taxon>
        <taxon>Fungi</taxon>
        <taxon>Dikarya</taxon>
        <taxon>Basidiomycota</taxon>
        <taxon>Agaricomycotina</taxon>
        <taxon>Tremellomycetes</taxon>
        <taxon>Filobasidiales</taxon>
        <taxon>Filobasidiaceae</taxon>
        <taxon>Naganishia</taxon>
    </lineage>
</organism>
<dbReference type="EMBL" id="JASBWT010000035">
    <property type="protein sequence ID" value="KAJ9092791.1"/>
    <property type="molecule type" value="Genomic_DNA"/>
</dbReference>
<comment type="caution">
    <text evidence="1">The sequence shown here is derived from an EMBL/GenBank/DDBJ whole genome shotgun (WGS) entry which is preliminary data.</text>
</comment>
<reference evidence="1" key="1">
    <citation type="submission" date="2023-04" db="EMBL/GenBank/DDBJ databases">
        <title>Draft Genome sequencing of Naganishia species isolated from polar environments using Oxford Nanopore Technology.</title>
        <authorList>
            <person name="Leo P."/>
            <person name="Venkateswaran K."/>
        </authorList>
    </citation>
    <scope>NUCLEOTIDE SEQUENCE</scope>
    <source>
        <strain evidence="1">MNA-CCFEE 5423</strain>
    </source>
</reference>
<accession>A0ACC2V1R9</accession>
<name>A0ACC2V1R9_9TREE</name>
<keyword evidence="2" id="KW-1185">Reference proteome</keyword>
<evidence type="ECO:0000313" key="1">
    <source>
        <dbReference type="EMBL" id="KAJ9092791.1"/>
    </source>
</evidence>
<gene>
    <name evidence="1" type="ORF">QFC21_006666</name>
</gene>
<evidence type="ECO:0000313" key="2">
    <source>
        <dbReference type="Proteomes" id="UP001227268"/>
    </source>
</evidence>
<dbReference type="Proteomes" id="UP001227268">
    <property type="component" value="Unassembled WGS sequence"/>
</dbReference>